<keyword evidence="1" id="KW-0472">Membrane</keyword>
<comment type="caution">
    <text evidence="2">The sequence shown here is derived from an EMBL/GenBank/DDBJ whole genome shotgun (WGS) entry which is preliminary data.</text>
</comment>
<feature type="transmembrane region" description="Helical" evidence="1">
    <location>
        <begin position="6"/>
        <end position="23"/>
    </location>
</feature>
<proteinExistence type="predicted"/>
<evidence type="ECO:0000313" key="2">
    <source>
        <dbReference type="EMBL" id="GBL09352.1"/>
    </source>
</evidence>
<sequence length="67" mass="7335">MALTVLSFPVHLIFVNLLSWGFLKGNSRLKLGITSDFTTQSQPLGGSTPQTSRYVKLFGMGKSSPKF</sequence>
<keyword evidence="1" id="KW-0812">Transmembrane</keyword>
<dbReference type="Proteomes" id="UP000248272">
    <property type="component" value="Unassembled WGS sequence"/>
</dbReference>
<dbReference type="AlphaFoldDB" id="A0A2Z6UI19"/>
<evidence type="ECO:0000256" key="1">
    <source>
        <dbReference type="SAM" id="Phobius"/>
    </source>
</evidence>
<dbReference type="EMBL" id="BDSG01000014">
    <property type="protein sequence ID" value="GBL09352.1"/>
    <property type="molecule type" value="Genomic_DNA"/>
</dbReference>
<accession>A0A2Z6UI19</accession>
<protein>
    <submittedName>
        <fullName evidence="2">Uncharacterized protein</fullName>
    </submittedName>
</protein>
<organism evidence="2 3">
    <name type="scientific">Microcystis aeruginosa Sj</name>
    <dbReference type="NCBI Taxonomy" id="1979544"/>
    <lineage>
        <taxon>Bacteria</taxon>
        <taxon>Bacillati</taxon>
        <taxon>Cyanobacteriota</taxon>
        <taxon>Cyanophyceae</taxon>
        <taxon>Oscillatoriophycideae</taxon>
        <taxon>Chroococcales</taxon>
        <taxon>Microcystaceae</taxon>
        <taxon>Microcystis</taxon>
    </lineage>
</organism>
<keyword evidence="1" id="KW-1133">Transmembrane helix</keyword>
<evidence type="ECO:0000313" key="3">
    <source>
        <dbReference type="Proteomes" id="UP000248272"/>
    </source>
</evidence>
<name>A0A2Z6UI19_MICAE</name>
<reference evidence="2 3" key="1">
    <citation type="journal article" date="2018" name="Front. Microbiol.">
        <title>Adaptation of the Freshwater Bloom-Forming Cyanobacterium Microcystis aeruginosa to Brackish Water Is Driven by Recent Horizontal Transfer of Sucrose Genes.</title>
        <authorList>
            <person name="Tanabe Y."/>
            <person name="Hodoki Y."/>
            <person name="Sano T."/>
            <person name="Tada K."/>
            <person name="Watanabe M.M."/>
        </authorList>
    </citation>
    <scope>NUCLEOTIDE SEQUENCE [LARGE SCALE GENOMIC DNA]</scope>
    <source>
        <strain evidence="2 3">Sj</strain>
    </source>
</reference>
<gene>
    <name evidence="2" type="ORF">MSj_00831</name>
</gene>